<evidence type="ECO:0000313" key="5">
    <source>
        <dbReference type="Proteomes" id="UP001162156"/>
    </source>
</evidence>
<proteinExistence type="predicted"/>
<dbReference type="Gene3D" id="3.30.70.330">
    <property type="match status" value="1"/>
</dbReference>
<dbReference type="PANTHER" id="PTHR48024">
    <property type="entry name" value="GEO13361P1-RELATED"/>
    <property type="match status" value="1"/>
</dbReference>
<dbReference type="Proteomes" id="UP001162156">
    <property type="component" value="Unassembled WGS sequence"/>
</dbReference>
<dbReference type="InterPro" id="IPR000504">
    <property type="entry name" value="RRM_dom"/>
</dbReference>
<dbReference type="InterPro" id="IPR035979">
    <property type="entry name" value="RBD_domain_sf"/>
</dbReference>
<name>A0AAV8YG00_9CUCU</name>
<keyword evidence="1 2" id="KW-0694">RNA-binding</keyword>
<dbReference type="GO" id="GO:0003723">
    <property type="term" value="F:RNA binding"/>
    <property type="evidence" value="ECO:0007669"/>
    <property type="project" value="UniProtKB-UniRule"/>
</dbReference>
<dbReference type="SMART" id="SM00360">
    <property type="entry name" value="RRM"/>
    <property type="match status" value="1"/>
</dbReference>
<evidence type="ECO:0000256" key="2">
    <source>
        <dbReference type="PROSITE-ProRule" id="PRU00176"/>
    </source>
</evidence>
<dbReference type="InterPro" id="IPR012677">
    <property type="entry name" value="Nucleotide-bd_a/b_plait_sf"/>
</dbReference>
<dbReference type="EMBL" id="JANEYF010002186">
    <property type="protein sequence ID" value="KAJ8950177.1"/>
    <property type="molecule type" value="Genomic_DNA"/>
</dbReference>
<dbReference type="GO" id="GO:0005634">
    <property type="term" value="C:nucleus"/>
    <property type="evidence" value="ECO:0007669"/>
    <property type="project" value="TreeGrafter"/>
</dbReference>
<organism evidence="4 5">
    <name type="scientific">Rhamnusium bicolor</name>
    <dbReference type="NCBI Taxonomy" id="1586634"/>
    <lineage>
        <taxon>Eukaryota</taxon>
        <taxon>Metazoa</taxon>
        <taxon>Ecdysozoa</taxon>
        <taxon>Arthropoda</taxon>
        <taxon>Hexapoda</taxon>
        <taxon>Insecta</taxon>
        <taxon>Pterygota</taxon>
        <taxon>Neoptera</taxon>
        <taxon>Endopterygota</taxon>
        <taxon>Coleoptera</taxon>
        <taxon>Polyphaga</taxon>
        <taxon>Cucujiformia</taxon>
        <taxon>Chrysomeloidea</taxon>
        <taxon>Cerambycidae</taxon>
        <taxon>Lepturinae</taxon>
        <taxon>Rhagiini</taxon>
        <taxon>Rhamnusium</taxon>
    </lineage>
</organism>
<protein>
    <recommendedName>
        <fullName evidence="3">RRM domain-containing protein</fullName>
    </recommendedName>
</protein>
<comment type="caution">
    <text evidence="4">The sequence shown here is derived from an EMBL/GenBank/DDBJ whole genome shotgun (WGS) entry which is preliminary data.</text>
</comment>
<accession>A0AAV8YG00</accession>
<gene>
    <name evidence="4" type="ORF">NQ314_008030</name>
</gene>
<dbReference type="InterPro" id="IPR050886">
    <property type="entry name" value="RNA-binding_reg"/>
</dbReference>
<dbReference type="AlphaFoldDB" id="A0AAV8YG00"/>
<dbReference type="PANTHER" id="PTHR48024:SF56">
    <property type="entry name" value="HETEROGENEOUS NUCLEAR RIBONUCLEOPROTEIN A0"/>
    <property type="match status" value="1"/>
</dbReference>
<evidence type="ECO:0000313" key="4">
    <source>
        <dbReference type="EMBL" id="KAJ8950177.1"/>
    </source>
</evidence>
<dbReference type="Pfam" id="PF00076">
    <property type="entry name" value="RRM_1"/>
    <property type="match status" value="1"/>
</dbReference>
<dbReference type="PROSITE" id="PS50102">
    <property type="entry name" value="RRM"/>
    <property type="match status" value="1"/>
</dbReference>
<evidence type="ECO:0000259" key="3">
    <source>
        <dbReference type="PROSITE" id="PS50102"/>
    </source>
</evidence>
<sequence>MAGNVVRNLYKLYVGNLPWTIGHNELKKYFSKFGHVNLATVVFDKKTGLSKNFGFVTFSNREGFEKAANIQSHKLEGNTIKVQPTSGSNI</sequence>
<dbReference type="FunFam" id="3.30.70.330:FF:000494">
    <property type="entry name" value="28 kDa ribonucleoprotein, chloroplastic"/>
    <property type="match status" value="1"/>
</dbReference>
<reference evidence="4" key="1">
    <citation type="journal article" date="2023" name="Insect Mol. Biol.">
        <title>Genome sequencing provides insights into the evolution of gene families encoding plant cell wall-degrading enzymes in longhorned beetles.</title>
        <authorList>
            <person name="Shin N.R."/>
            <person name="Okamura Y."/>
            <person name="Kirsch R."/>
            <person name="Pauchet Y."/>
        </authorList>
    </citation>
    <scope>NUCLEOTIDE SEQUENCE</scope>
    <source>
        <strain evidence="4">RBIC_L_NR</strain>
    </source>
</reference>
<evidence type="ECO:0000256" key="1">
    <source>
        <dbReference type="ARBA" id="ARBA00022884"/>
    </source>
</evidence>
<dbReference type="SUPFAM" id="SSF54928">
    <property type="entry name" value="RNA-binding domain, RBD"/>
    <property type="match status" value="1"/>
</dbReference>
<keyword evidence="5" id="KW-1185">Reference proteome</keyword>
<feature type="domain" description="RRM" evidence="3">
    <location>
        <begin position="10"/>
        <end position="87"/>
    </location>
</feature>